<dbReference type="InterPro" id="IPR015424">
    <property type="entry name" value="PyrdxlP-dep_Trfase"/>
</dbReference>
<name>A0ABU5C513_9BACI</name>
<proteinExistence type="predicted"/>
<comment type="caution">
    <text evidence="1">The sequence shown here is derived from an EMBL/GenBank/DDBJ whole genome shotgun (WGS) entry which is preliminary data.</text>
</comment>
<dbReference type="SUPFAM" id="SSF53383">
    <property type="entry name" value="PLP-dependent transferases"/>
    <property type="match status" value="1"/>
</dbReference>
<accession>A0ABU5C513</accession>
<dbReference type="InterPro" id="IPR015421">
    <property type="entry name" value="PyrdxlP-dep_Trfase_major"/>
</dbReference>
<sequence length="137" mass="15634">MKTLLCLIKTLKKSTLPVHLKEDLTPKDGWLSLSHIKSNGFKFPFQQWMKAQQKAIREHYIELSDIPHSQGPYSVREKVANLIALTRGVKCEPEQIVFGSSTQTLVSQLSIMLWNLLLQKLLSKIPVTLEYTSCLII</sequence>
<organism evidence="1 2">
    <name type="scientific">Tigheibacillus halophilus</name>
    <dbReference type="NCBI Taxonomy" id="361280"/>
    <lineage>
        <taxon>Bacteria</taxon>
        <taxon>Bacillati</taxon>
        <taxon>Bacillota</taxon>
        <taxon>Bacilli</taxon>
        <taxon>Bacillales</taxon>
        <taxon>Bacillaceae</taxon>
        <taxon>Tigheibacillus</taxon>
    </lineage>
</organism>
<dbReference type="Proteomes" id="UP001281447">
    <property type="component" value="Unassembled WGS sequence"/>
</dbReference>
<keyword evidence="2" id="KW-1185">Reference proteome</keyword>
<dbReference type="Gene3D" id="3.40.640.10">
    <property type="entry name" value="Type I PLP-dependent aspartate aminotransferase-like (Major domain)"/>
    <property type="match status" value="1"/>
</dbReference>
<protein>
    <submittedName>
        <fullName evidence="1">Uncharacterized protein</fullName>
    </submittedName>
</protein>
<reference evidence="1 2" key="1">
    <citation type="submission" date="2023-10" db="EMBL/GenBank/DDBJ databases">
        <title>Virgibacillus halophilus 5B73C genome.</title>
        <authorList>
            <person name="Miliotis G."/>
            <person name="Sengupta P."/>
            <person name="Hameed A."/>
            <person name="Chuvochina M."/>
            <person name="Mcdonagh F."/>
            <person name="Simpson A.C."/>
            <person name="Singh N.K."/>
            <person name="Rekha P.D."/>
            <person name="Raman K."/>
            <person name="Hugenholtz P."/>
            <person name="Venkateswaran K."/>
        </authorList>
    </citation>
    <scope>NUCLEOTIDE SEQUENCE [LARGE SCALE GENOMIC DNA]</scope>
    <source>
        <strain evidence="1 2">5B73C</strain>
    </source>
</reference>
<evidence type="ECO:0000313" key="1">
    <source>
        <dbReference type="EMBL" id="MDY0393772.1"/>
    </source>
</evidence>
<gene>
    <name evidence="1" type="ORF">RWE15_04050</name>
</gene>
<evidence type="ECO:0000313" key="2">
    <source>
        <dbReference type="Proteomes" id="UP001281447"/>
    </source>
</evidence>
<dbReference type="EMBL" id="JAWDIP010000003">
    <property type="protein sequence ID" value="MDY0393772.1"/>
    <property type="molecule type" value="Genomic_DNA"/>
</dbReference>